<dbReference type="PANTHER" id="PTHR38463">
    <property type="entry name" value="STRESS RESPONSE PROTEIN YSNF"/>
    <property type="match status" value="1"/>
</dbReference>
<dbReference type="InterPro" id="IPR025889">
    <property type="entry name" value="GSP17M-like_dom"/>
</dbReference>
<dbReference type="InterPro" id="IPR052967">
    <property type="entry name" value="Stress_Response_Assoc"/>
</dbReference>
<evidence type="ECO:0000259" key="3">
    <source>
        <dbReference type="Pfam" id="PF11181"/>
    </source>
</evidence>
<feature type="region of interest" description="Disordered" evidence="1">
    <location>
        <begin position="383"/>
        <end position="407"/>
    </location>
</feature>
<dbReference type="PANTHER" id="PTHR38463:SF1">
    <property type="entry name" value="STRESS RESPONSE PROTEIN YSNF"/>
    <property type="match status" value="1"/>
</dbReference>
<comment type="caution">
    <text evidence="4">The sequence shown here is derived from an EMBL/GenBank/DDBJ whole genome shotgun (WGS) entry which is preliminary data.</text>
</comment>
<feature type="region of interest" description="Disordered" evidence="1">
    <location>
        <begin position="146"/>
        <end position="189"/>
    </location>
</feature>
<dbReference type="Pfam" id="PF11181">
    <property type="entry name" value="YflT"/>
    <property type="match status" value="1"/>
</dbReference>
<evidence type="ECO:0000313" key="4">
    <source>
        <dbReference type="EMBL" id="MDN7240655.1"/>
    </source>
</evidence>
<gene>
    <name evidence="4" type="ORF">QWY14_02585</name>
</gene>
<dbReference type="Proteomes" id="UP001172055">
    <property type="component" value="Unassembled WGS sequence"/>
</dbReference>
<name>A0ABT8MYI7_9BACL</name>
<evidence type="ECO:0000256" key="1">
    <source>
        <dbReference type="SAM" id="MobiDB-lite"/>
    </source>
</evidence>
<dbReference type="EMBL" id="JAUJWV010000001">
    <property type="protein sequence ID" value="MDN7240655.1"/>
    <property type="molecule type" value="Genomic_DNA"/>
</dbReference>
<feature type="compositionally biased region" description="Basic and acidic residues" evidence="1">
    <location>
        <begin position="236"/>
        <end position="245"/>
    </location>
</feature>
<feature type="domain" description="General stress protein 17M-like" evidence="3">
    <location>
        <begin position="8"/>
        <end position="104"/>
    </location>
</feature>
<protein>
    <submittedName>
        <fullName evidence="4">YsnF/AvaK domain-containing protein</fullName>
    </submittedName>
</protein>
<evidence type="ECO:0000259" key="2">
    <source>
        <dbReference type="Pfam" id="PF09557"/>
    </source>
</evidence>
<dbReference type="RefSeq" id="WP_301722559.1">
    <property type="nucleotide sequence ID" value="NZ_JAUJWV010000001.1"/>
</dbReference>
<organism evidence="4 5">
    <name type="scientific">Planococcus shixiaomingii</name>
    <dbReference type="NCBI Taxonomy" id="3058393"/>
    <lineage>
        <taxon>Bacteria</taxon>
        <taxon>Bacillati</taxon>
        <taxon>Bacillota</taxon>
        <taxon>Bacilli</taxon>
        <taxon>Bacillales</taxon>
        <taxon>Caryophanaceae</taxon>
        <taxon>Planococcus</taxon>
    </lineage>
</organism>
<feature type="compositionally biased region" description="Low complexity" evidence="1">
    <location>
        <begin position="246"/>
        <end position="270"/>
    </location>
</feature>
<sequence length="407" mass="44311">MASKENTFIGVFDNQEEVLNKVEELKGQGHKEDHMYVVGRDNNSFSTLDTQTGVHVDATNDKKKQGFVGKVMSALSGDASLEAFKGMGLERYEAKEYYEHVQSGKLVLYVDEDYGNTYDKYGTGYSNSSGIEQTAPIETGVTFAKSGSTVDEDSTNNASSTNTSNTFGADTETGASIKEKSGGRFNSLADADSEFGKSITAEGSSLDEASGPTDAPFASTSQSTNTSGSISGSSDSTRDTTDRSIDFTTDAGSSVRSSRGAAGSSDAFGSTADITDEERMLLHEERLSVDKERVQTGEVNVGKHVVEENQSIEVPVEREEVYVERHAVNEEADDTEAFQENDTIHVPVSEERVNVTKKEVVTEEIVISKRKVQDTEQVNETVRREVAEIDEDTTDFNDKNTNNNNRK</sequence>
<reference evidence="4 5" key="1">
    <citation type="submission" date="2023-06" db="EMBL/GenBank/DDBJ databases">
        <title>Novel species in genus Planococcus.</title>
        <authorList>
            <person name="Ning S."/>
        </authorList>
    </citation>
    <scope>NUCLEOTIDE SEQUENCE [LARGE SCALE GENOMIC DNA]</scope>
    <source>
        <strain evidence="4 5">N028</strain>
    </source>
</reference>
<keyword evidence="5" id="KW-1185">Reference proteome</keyword>
<dbReference type="Pfam" id="PF09557">
    <property type="entry name" value="DUF2382"/>
    <property type="match status" value="1"/>
</dbReference>
<feature type="compositionally biased region" description="Low complexity" evidence="1">
    <location>
        <begin position="219"/>
        <end position="235"/>
    </location>
</feature>
<proteinExistence type="predicted"/>
<dbReference type="InterPro" id="IPR019060">
    <property type="entry name" value="DUF2382"/>
</dbReference>
<evidence type="ECO:0000313" key="5">
    <source>
        <dbReference type="Proteomes" id="UP001172055"/>
    </source>
</evidence>
<feature type="compositionally biased region" description="Low complexity" evidence="1">
    <location>
        <begin position="155"/>
        <end position="166"/>
    </location>
</feature>
<accession>A0ABT8MYI7</accession>
<feature type="region of interest" description="Disordered" evidence="1">
    <location>
        <begin position="203"/>
        <end position="272"/>
    </location>
</feature>
<dbReference type="NCBIfam" id="TIGR02271">
    <property type="entry name" value="YsnF/AvaK domain"/>
    <property type="match status" value="1"/>
</dbReference>
<feature type="domain" description="DUF2382" evidence="2">
    <location>
        <begin position="281"/>
        <end position="389"/>
    </location>
</feature>